<accession>A0A5N7DH63</accession>
<dbReference type="InterPro" id="IPR011650">
    <property type="entry name" value="Peptidase_M20_dimer"/>
</dbReference>
<reference evidence="5 6" key="1">
    <citation type="submission" date="2019-04" db="EMBL/GenBank/DDBJ databases">
        <authorList>
            <consortium name="DOE Joint Genome Institute"/>
            <person name="Mondo S."/>
            <person name="Kjaerbolling I."/>
            <person name="Vesth T."/>
            <person name="Frisvad J.C."/>
            <person name="Nybo J.L."/>
            <person name="Theobald S."/>
            <person name="Kildgaard S."/>
            <person name="Isbrandt T."/>
            <person name="Kuo A."/>
            <person name="Sato A."/>
            <person name="Lyhne E.K."/>
            <person name="Kogle M.E."/>
            <person name="Wiebenga A."/>
            <person name="Kun R.S."/>
            <person name="Lubbers R.J."/>
            <person name="Makela M.R."/>
            <person name="Barry K."/>
            <person name="Chovatia M."/>
            <person name="Clum A."/>
            <person name="Daum C."/>
            <person name="Haridas S."/>
            <person name="He G."/>
            <person name="LaButti K."/>
            <person name="Lipzen A."/>
            <person name="Riley R."/>
            <person name="Salamov A."/>
            <person name="Simmons B.A."/>
            <person name="Magnuson J.K."/>
            <person name="Henrissat B."/>
            <person name="Mortensen U.H."/>
            <person name="Larsen T.O."/>
            <person name="Devries R.P."/>
            <person name="Grigoriev I.V."/>
            <person name="Machida M."/>
            <person name="Baker S.E."/>
            <person name="Andersen M.R."/>
            <person name="Cantor M.N."/>
            <person name="Hua S.X."/>
        </authorList>
    </citation>
    <scope>NUCLEOTIDE SEQUENCE [LARGE SCALE GENOMIC DNA]</scope>
    <source>
        <strain evidence="5 6">CBS 119388</strain>
    </source>
</reference>
<evidence type="ECO:0000256" key="2">
    <source>
        <dbReference type="ARBA" id="ARBA00022723"/>
    </source>
</evidence>
<dbReference type="Pfam" id="PF01546">
    <property type="entry name" value="Peptidase_M20"/>
    <property type="match status" value="1"/>
</dbReference>
<dbReference type="SUPFAM" id="SSF55031">
    <property type="entry name" value="Bacterial exopeptidase dimerisation domain"/>
    <property type="match status" value="1"/>
</dbReference>
<protein>
    <submittedName>
        <fullName evidence="5">Peptidase M20, dimerization domain-containing protein</fullName>
    </submittedName>
</protein>
<dbReference type="RefSeq" id="XP_031942317.1">
    <property type="nucleotide sequence ID" value="XM_032081731.1"/>
</dbReference>
<keyword evidence="6" id="KW-1185">Reference proteome</keyword>
<dbReference type="EMBL" id="ML736763">
    <property type="protein sequence ID" value="KAE8404998.1"/>
    <property type="molecule type" value="Genomic_DNA"/>
</dbReference>
<evidence type="ECO:0000313" key="5">
    <source>
        <dbReference type="EMBL" id="KAE8404998.1"/>
    </source>
</evidence>
<dbReference type="AlphaFoldDB" id="A0A5N7DH63"/>
<dbReference type="Gene3D" id="3.30.70.360">
    <property type="match status" value="1"/>
</dbReference>
<evidence type="ECO:0000256" key="3">
    <source>
        <dbReference type="ARBA" id="ARBA00022801"/>
    </source>
</evidence>
<gene>
    <name evidence="5" type="ORF">BDV37DRAFT_246226</name>
</gene>
<organism evidence="5 6">
    <name type="scientific">Aspergillus pseudonomiae</name>
    <dbReference type="NCBI Taxonomy" id="1506151"/>
    <lineage>
        <taxon>Eukaryota</taxon>
        <taxon>Fungi</taxon>
        <taxon>Dikarya</taxon>
        <taxon>Ascomycota</taxon>
        <taxon>Pezizomycotina</taxon>
        <taxon>Eurotiomycetes</taxon>
        <taxon>Eurotiomycetidae</taxon>
        <taxon>Eurotiales</taxon>
        <taxon>Aspergillaceae</taxon>
        <taxon>Aspergillus</taxon>
        <taxon>Aspergillus subgen. Circumdati</taxon>
    </lineage>
</organism>
<evidence type="ECO:0000259" key="4">
    <source>
        <dbReference type="Pfam" id="PF07687"/>
    </source>
</evidence>
<dbReference type="PANTHER" id="PTHR43808:SF14">
    <property type="entry name" value="PUTATIVE-RELATED"/>
    <property type="match status" value="1"/>
</dbReference>
<dbReference type="InterPro" id="IPR050072">
    <property type="entry name" value="Peptidase_M20A"/>
</dbReference>
<dbReference type="GeneID" id="43666422"/>
<sequence>MAAQICALEELRAEGAVKEGDVGLLFVVGEEKGGLGMLAANNQNLSFESVIFGEPTEGKLVVGHKGHLVFELIGEGKACHSGYPQHGVNANIALIETLNDLVRTEFPGSSLLGPSTFNIGKIEGGMSYNIVPETSKALCAVRVATDMARIKQIVSDTVARHANVRLEFKFEYPDTLLDHDVEGFETAPVSYGTDVPRFKGNHKKYLYGPGSILVAHGDNEQIEIDELVEGVRAYKKLTMHALESAR</sequence>
<dbReference type="PANTHER" id="PTHR43808">
    <property type="entry name" value="ACETYLORNITHINE DEACETYLASE"/>
    <property type="match status" value="1"/>
</dbReference>
<proteinExistence type="inferred from homology"/>
<dbReference type="SUPFAM" id="SSF53187">
    <property type="entry name" value="Zn-dependent exopeptidases"/>
    <property type="match status" value="1"/>
</dbReference>
<dbReference type="Proteomes" id="UP000325579">
    <property type="component" value="Unassembled WGS sequence"/>
</dbReference>
<keyword evidence="2" id="KW-0479">Metal-binding</keyword>
<name>A0A5N7DH63_9EURO</name>
<feature type="domain" description="Peptidase M20 dimerisation" evidence="4">
    <location>
        <begin position="62"/>
        <end position="150"/>
    </location>
</feature>
<evidence type="ECO:0000313" key="6">
    <source>
        <dbReference type="Proteomes" id="UP000325579"/>
    </source>
</evidence>
<dbReference type="InterPro" id="IPR002933">
    <property type="entry name" value="Peptidase_M20"/>
</dbReference>
<dbReference type="Pfam" id="PF07687">
    <property type="entry name" value="M20_dimer"/>
    <property type="match status" value="1"/>
</dbReference>
<keyword evidence="3" id="KW-0378">Hydrolase</keyword>
<dbReference type="GO" id="GO:0046872">
    <property type="term" value="F:metal ion binding"/>
    <property type="evidence" value="ECO:0007669"/>
    <property type="project" value="UniProtKB-KW"/>
</dbReference>
<dbReference type="Gene3D" id="3.40.630.10">
    <property type="entry name" value="Zn peptidases"/>
    <property type="match status" value="1"/>
</dbReference>
<dbReference type="InterPro" id="IPR036264">
    <property type="entry name" value="Bact_exopeptidase_dim_dom"/>
</dbReference>
<comment type="similarity">
    <text evidence="1">Belongs to the peptidase M20A family.</text>
</comment>
<dbReference type="GO" id="GO:0016787">
    <property type="term" value="F:hydrolase activity"/>
    <property type="evidence" value="ECO:0007669"/>
    <property type="project" value="UniProtKB-KW"/>
</dbReference>
<dbReference type="OrthoDB" id="3064516at2759"/>
<evidence type="ECO:0000256" key="1">
    <source>
        <dbReference type="ARBA" id="ARBA00006247"/>
    </source>
</evidence>